<organism evidence="2 3">
    <name type="scientific">Streblomastix strix</name>
    <dbReference type="NCBI Taxonomy" id="222440"/>
    <lineage>
        <taxon>Eukaryota</taxon>
        <taxon>Metamonada</taxon>
        <taxon>Preaxostyla</taxon>
        <taxon>Oxymonadida</taxon>
        <taxon>Streblomastigidae</taxon>
        <taxon>Streblomastix</taxon>
    </lineage>
</organism>
<feature type="compositionally biased region" description="Basic and acidic residues" evidence="1">
    <location>
        <begin position="117"/>
        <end position="134"/>
    </location>
</feature>
<feature type="compositionally biased region" description="Basic residues" evidence="1">
    <location>
        <begin position="135"/>
        <end position="148"/>
    </location>
</feature>
<reference evidence="2 3" key="1">
    <citation type="submission" date="2019-03" db="EMBL/GenBank/DDBJ databases">
        <title>Single cell metagenomics reveals metabolic interactions within the superorganism composed of flagellate Streblomastix strix and complex community of Bacteroidetes bacteria on its surface.</title>
        <authorList>
            <person name="Treitli S.C."/>
            <person name="Kolisko M."/>
            <person name="Husnik F."/>
            <person name="Keeling P."/>
            <person name="Hampl V."/>
        </authorList>
    </citation>
    <scope>NUCLEOTIDE SEQUENCE [LARGE SCALE GENOMIC DNA]</scope>
    <source>
        <strain evidence="2">ST1C</strain>
    </source>
</reference>
<sequence>MEEIELGVLVNPEPDEQITFRSNHVGGQPRWINTSGNDFPKLICTTCGQELSFFLQIYAPFEHLSHAHERVLYVFMCTKGSCINRGSVRLFRTQTDQAIIIDKQQDEFEDAPEEIGDDKTNITEDVESKPISKQDKKRARRKKRKQAKQNRISKWDEYIIDTFPEEDNEEGEVRDDLYEEENTLLRKYIEDANQHPELYDADSIRDIPSSSSQSQSQSK</sequence>
<feature type="region of interest" description="Disordered" evidence="1">
    <location>
        <begin position="104"/>
        <end position="149"/>
    </location>
</feature>
<evidence type="ECO:0008006" key="4">
    <source>
        <dbReference type="Google" id="ProtNLM"/>
    </source>
</evidence>
<protein>
    <recommendedName>
        <fullName evidence="4">Programmed cell death protein 2 C-terminal domain-containing protein</fullName>
    </recommendedName>
</protein>
<comment type="caution">
    <text evidence="2">The sequence shown here is derived from an EMBL/GenBank/DDBJ whole genome shotgun (WGS) entry which is preliminary data.</text>
</comment>
<feature type="non-terminal residue" evidence="2">
    <location>
        <position position="219"/>
    </location>
</feature>
<proteinExistence type="predicted"/>
<dbReference type="Proteomes" id="UP000324800">
    <property type="component" value="Unassembled WGS sequence"/>
</dbReference>
<feature type="region of interest" description="Disordered" evidence="1">
    <location>
        <begin position="196"/>
        <end position="219"/>
    </location>
</feature>
<name>A0A5J4W634_9EUKA</name>
<evidence type="ECO:0000256" key="1">
    <source>
        <dbReference type="SAM" id="MobiDB-lite"/>
    </source>
</evidence>
<dbReference type="AlphaFoldDB" id="A0A5J4W634"/>
<dbReference type="PANTHER" id="PTHR12298:SF4">
    <property type="entry name" value="PROGRAMMED CELL DEATH PROTEIN 2"/>
    <property type="match status" value="1"/>
</dbReference>
<accession>A0A5J4W634</accession>
<dbReference type="PANTHER" id="PTHR12298">
    <property type="entry name" value="PCDC2 PROGRAMMED CELL DEATH PROTEIN 2 -RELATED"/>
    <property type="match status" value="1"/>
</dbReference>
<feature type="compositionally biased region" description="Acidic residues" evidence="1">
    <location>
        <begin position="107"/>
        <end position="116"/>
    </location>
</feature>
<gene>
    <name evidence="2" type="ORF">EZS28_014551</name>
</gene>
<feature type="compositionally biased region" description="Basic and acidic residues" evidence="1">
    <location>
        <begin position="196"/>
        <end position="205"/>
    </location>
</feature>
<dbReference type="OrthoDB" id="443682at2759"/>
<evidence type="ECO:0000313" key="2">
    <source>
        <dbReference type="EMBL" id="KAA6389919.1"/>
    </source>
</evidence>
<feature type="compositionally biased region" description="Low complexity" evidence="1">
    <location>
        <begin position="209"/>
        <end position="219"/>
    </location>
</feature>
<dbReference type="EMBL" id="SNRW01003410">
    <property type="protein sequence ID" value="KAA6389919.1"/>
    <property type="molecule type" value="Genomic_DNA"/>
</dbReference>
<evidence type="ECO:0000313" key="3">
    <source>
        <dbReference type="Proteomes" id="UP000324800"/>
    </source>
</evidence>